<protein>
    <submittedName>
        <fullName evidence="1">Type I phosphodiesterase/nucleotide pyrophosphatase</fullName>
    </submittedName>
</protein>
<dbReference type="InterPro" id="IPR017850">
    <property type="entry name" value="Alkaline_phosphatase_core_sf"/>
</dbReference>
<dbReference type="Gene3D" id="3.40.720.10">
    <property type="entry name" value="Alkaline Phosphatase, subunit A"/>
    <property type="match status" value="1"/>
</dbReference>
<dbReference type="PANTHER" id="PTHR10151">
    <property type="entry name" value="ECTONUCLEOTIDE PYROPHOSPHATASE/PHOSPHODIESTERASE"/>
    <property type="match status" value="1"/>
</dbReference>
<dbReference type="InterPro" id="IPR002591">
    <property type="entry name" value="Phosphodiest/P_Trfase"/>
</dbReference>
<dbReference type="SUPFAM" id="SSF53649">
    <property type="entry name" value="Alkaline phosphatase-like"/>
    <property type="match status" value="1"/>
</dbReference>
<dbReference type="eggNOG" id="COG1524">
    <property type="taxonomic scope" value="Bacteria"/>
</dbReference>
<dbReference type="HOGENOM" id="CLU_047974_0_0_6"/>
<dbReference type="CDD" id="cd16018">
    <property type="entry name" value="Enpp"/>
    <property type="match status" value="1"/>
</dbReference>
<reference evidence="1 2" key="1">
    <citation type="journal article" date="2009" name="PLoS ONE">
        <title>The complete genome of Teredinibacter turnerae T7901: an intracellular endosymbiont of marine wood-boring bivalves (shipworms).</title>
        <authorList>
            <person name="Yang J.C."/>
            <person name="Madupu R."/>
            <person name="Durkin A.S."/>
            <person name="Ekborg N.A."/>
            <person name="Pedamallu C.S."/>
            <person name="Hostetler J.B."/>
            <person name="Radune D."/>
            <person name="Toms B.S."/>
            <person name="Henrissat B."/>
            <person name="Coutinho P.M."/>
            <person name="Schwarz S."/>
            <person name="Field L."/>
            <person name="Trindade-Silva A.E."/>
            <person name="Soares C.A.G."/>
            <person name="Elshahawi S."/>
            <person name="Hanora A."/>
            <person name="Schmidt E.W."/>
            <person name="Haygood M.G."/>
            <person name="Posfai J."/>
            <person name="Benner J."/>
            <person name="Madinger C."/>
            <person name="Nove J."/>
            <person name="Anton B."/>
            <person name="Chaudhary K."/>
            <person name="Foster J."/>
            <person name="Holman A."/>
            <person name="Kumar S."/>
            <person name="Lessard P.A."/>
            <person name="Luyten Y.A."/>
            <person name="Slatko B."/>
            <person name="Wood N."/>
            <person name="Wu B."/>
            <person name="Teplitski M."/>
            <person name="Mougous J.D."/>
            <person name="Ward N."/>
            <person name="Eisen J.A."/>
            <person name="Badger J.H."/>
            <person name="Distel D.L."/>
        </authorList>
    </citation>
    <scope>NUCLEOTIDE SEQUENCE [LARGE SCALE GENOMIC DNA]</scope>
    <source>
        <strain evidence="2">ATCC 39867 / T7901</strain>
    </source>
</reference>
<dbReference type="STRING" id="377629.TERTU_3793"/>
<dbReference type="AlphaFoldDB" id="C5BSU8"/>
<dbReference type="PANTHER" id="PTHR10151:SF120">
    <property type="entry name" value="BIS(5'-ADENOSYL)-TRIPHOSPHATASE"/>
    <property type="match status" value="1"/>
</dbReference>
<gene>
    <name evidence="1" type="ordered locus">TERTU_3793</name>
</gene>
<dbReference type="Pfam" id="PF01663">
    <property type="entry name" value="Phosphodiest"/>
    <property type="match status" value="1"/>
</dbReference>
<dbReference type="Proteomes" id="UP000009080">
    <property type="component" value="Chromosome"/>
</dbReference>
<dbReference type="EMBL" id="CP001614">
    <property type="protein sequence ID" value="ACR11450.1"/>
    <property type="molecule type" value="Genomic_DNA"/>
</dbReference>
<dbReference type="GO" id="GO:0016787">
    <property type="term" value="F:hydrolase activity"/>
    <property type="evidence" value="ECO:0007669"/>
    <property type="project" value="UniProtKB-ARBA"/>
</dbReference>
<proteinExistence type="predicted"/>
<accession>C5BSU8</accession>
<organism evidence="1 2">
    <name type="scientific">Teredinibacter turnerae (strain ATCC 39867 / T7901)</name>
    <dbReference type="NCBI Taxonomy" id="377629"/>
    <lineage>
        <taxon>Bacteria</taxon>
        <taxon>Pseudomonadati</taxon>
        <taxon>Pseudomonadota</taxon>
        <taxon>Gammaproteobacteria</taxon>
        <taxon>Cellvibrionales</taxon>
        <taxon>Cellvibrionaceae</taxon>
        <taxon>Teredinibacter</taxon>
    </lineage>
</organism>
<keyword evidence="2" id="KW-1185">Reference proteome</keyword>
<dbReference type="KEGG" id="ttu:TERTU_3793"/>
<name>C5BSU8_TERTT</name>
<evidence type="ECO:0000313" key="2">
    <source>
        <dbReference type="Proteomes" id="UP000009080"/>
    </source>
</evidence>
<sequence>MAKLLVLNVVGLSPKHIGEHTPHLKQLAERGAQSHIHSMLPAVTCSVQTTYFTGTAPAQHGIVGNGWYFRDQAEIRFWHQSNHLVQAPQIWTQLKQQQPQASTANIFCWYNMYCPADTAITVRPMYPADGRKLPDIYTAPGELRAMLNQELGTFPLFNFWGPKSSIVSSQWIADAAVRTLEMRAPDFAAVYLPHLDYAMQKVGPEHPSIPDELRSIDAVCGQLIDYADANDYRVVVLSEYGIQPVNKACHLNRLFREQGWLKVREELGLELLDAGASRVFAVADHQVAHIYVQDKGLLQAVRALVEQQPEVEFLLDERGKQVHGLSHERSGELIAIAKPDCWFSYYYWLDDSRAPDFARCVDIHRKPGYDPVELFVDPKITFPMLKAAKILLKKKLGFRYLMDLIPLDTSLVKGSHGALTENPQDGAILIASDSSLLGNGNAQSGIAATAIFDLLLRAVGR</sequence>
<dbReference type="OrthoDB" id="9771966at2"/>
<evidence type="ECO:0000313" key="1">
    <source>
        <dbReference type="EMBL" id="ACR11450.1"/>
    </source>
</evidence>
<dbReference type="RefSeq" id="WP_015817562.1">
    <property type="nucleotide sequence ID" value="NC_012997.1"/>
</dbReference>